<dbReference type="InterPro" id="IPR050905">
    <property type="entry name" value="Plant_NBS-LRR"/>
</dbReference>
<keyword evidence="4" id="KW-0611">Plant defense</keyword>
<evidence type="ECO:0000256" key="2">
    <source>
        <dbReference type="ARBA" id="ARBA00022614"/>
    </source>
</evidence>
<dbReference type="GO" id="GO:0009626">
    <property type="term" value="P:plant-type hypersensitive response"/>
    <property type="evidence" value="ECO:0007669"/>
    <property type="project" value="UniProtKB-ARBA"/>
</dbReference>
<dbReference type="InterPro" id="IPR036388">
    <property type="entry name" value="WH-like_DNA-bd_sf"/>
</dbReference>
<dbReference type="GO" id="GO:0042742">
    <property type="term" value="P:defense response to bacterium"/>
    <property type="evidence" value="ECO:0007669"/>
    <property type="project" value="UniProtKB-ARBA"/>
</dbReference>
<dbReference type="InterPro" id="IPR003591">
    <property type="entry name" value="Leu-rich_rpt_typical-subtyp"/>
</dbReference>
<dbReference type="PANTHER" id="PTHR33463:SF204">
    <property type="entry name" value="NB-ARC DOMAIN-CONTAINING PROTEIN"/>
    <property type="match status" value="1"/>
</dbReference>
<dbReference type="SUPFAM" id="SSF52540">
    <property type="entry name" value="P-loop containing nucleoside triphosphate hydrolases"/>
    <property type="match status" value="1"/>
</dbReference>
<dbReference type="SMART" id="SM00369">
    <property type="entry name" value="LRR_TYP"/>
    <property type="match status" value="3"/>
</dbReference>
<evidence type="ECO:0000256" key="4">
    <source>
        <dbReference type="ARBA" id="ARBA00022821"/>
    </source>
</evidence>
<dbReference type="AlphaFoldDB" id="A0A7I8LKI2"/>
<keyword evidence="3" id="KW-0677">Repeat</keyword>
<organism evidence="7 8">
    <name type="scientific">Spirodela intermedia</name>
    <name type="common">Intermediate duckweed</name>
    <dbReference type="NCBI Taxonomy" id="51605"/>
    <lineage>
        <taxon>Eukaryota</taxon>
        <taxon>Viridiplantae</taxon>
        <taxon>Streptophyta</taxon>
        <taxon>Embryophyta</taxon>
        <taxon>Tracheophyta</taxon>
        <taxon>Spermatophyta</taxon>
        <taxon>Magnoliopsida</taxon>
        <taxon>Liliopsida</taxon>
        <taxon>Araceae</taxon>
        <taxon>Lemnoideae</taxon>
        <taxon>Spirodela</taxon>
    </lineage>
</organism>
<sequence>MVGAEETLSEIRRLVDDDESINNEFLQRGSGRFDLVIWVTVSKELLIPKVQEDIAVRLGNSRPGQSQGSPFPENLEDRMNTLVRELSKKKFLLLLDDLWEKLDLGAVGVPFSSSSIRNGSKIVFTTRSEEVCIKMDAQRKVKVSFLDQARSWELFCQKLGKGEDQWDPPSVRSLAEAVAKKCGGLPITLITVGQAMASVTTRGEWEKALMDLKMIPTEIGEMKEVLSLPKFSFDRLKDTSARECLLYCALFSEDDDIGIIELIDYWVGEGLLHSRPYPDSIDRARNRGLGVITSLKTACLLEDGEVKGKHVKLHDTVREMALWITGGEGDEKENVFLVNSGERLWHVPTPERWTEVRRISLMHNEIRVLAEEPRCPKLQTLLLHFNYSHLEEIPRGFFQFMPRLCVLDLSITKIRVLPPEIGSLVELRYLDLSHTHLESLPMEVGRLTKLRQLRLEGTFELTSIPCEAVSSL</sequence>
<comment type="similarity">
    <text evidence="1">Belongs to the disease resistance NB-LRR family.</text>
</comment>
<dbReference type="InterPro" id="IPR027417">
    <property type="entry name" value="P-loop_NTPase"/>
</dbReference>
<proteinExistence type="inferred from homology"/>
<protein>
    <recommendedName>
        <fullName evidence="6">NB-ARC domain-containing protein</fullName>
    </recommendedName>
</protein>
<accession>A0A7I8LKI2</accession>
<dbReference type="SUPFAM" id="SSF52058">
    <property type="entry name" value="L domain-like"/>
    <property type="match status" value="1"/>
</dbReference>
<keyword evidence="2" id="KW-0433">Leucine-rich repeat</keyword>
<evidence type="ECO:0000256" key="1">
    <source>
        <dbReference type="ARBA" id="ARBA00008894"/>
    </source>
</evidence>
<dbReference type="Gene3D" id="3.40.50.300">
    <property type="entry name" value="P-loop containing nucleotide triphosphate hydrolases"/>
    <property type="match status" value="1"/>
</dbReference>
<evidence type="ECO:0000313" key="8">
    <source>
        <dbReference type="Proteomes" id="UP000663760"/>
    </source>
</evidence>
<reference evidence="7" key="1">
    <citation type="submission" date="2020-02" db="EMBL/GenBank/DDBJ databases">
        <authorList>
            <person name="Scholz U."/>
            <person name="Mascher M."/>
            <person name="Fiebig A."/>
        </authorList>
    </citation>
    <scope>NUCLEOTIDE SEQUENCE</scope>
</reference>
<dbReference type="InterPro" id="IPR001611">
    <property type="entry name" value="Leu-rich_rpt"/>
</dbReference>
<dbReference type="Gene3D" id="1.10.8.430">
    <property type="entry name" value="Helical domain of apoptotic protease-activating factors"/>
    <property type="match status" value="1"/>
</dbReference>
<evidence type="ECO:0000259" key="6">
    <source>
        <dbReference type="Pfam" id="PF00931"/>
    </source>
</evidence>
<dbReference type="PANTHER" id="PTHR33463">
    <property type="entry name" value="NB-ARC DOMAIN-CONTAINING PROTEIN-RELATED"/>
    <property type="match status" value="1"/>
</dbReference>
<dbReference type="Pfam" id="PF13855">
    <property type="entry name" value="LRR_8"/>
    <property type="match status" value="1"/>
</dbReference>
<dbReference type="Gene3D" id="3.80.10.10">
    <property type="entry name" value="Ribonuclease Inhibitor"/>
    <property type="match status" value="1"/>
</dbReference>
<evidence type="ECO:0000313" key="7">
    <source>
        <dbReference type="EMBL" id="CAA7409775.1"/>
    </source>
</evidence>
<keyword evidence="5" id="KW-0067">ATP-binding</keyword>
<dbReference type="FunFam" id="1.10.10.10:FF:000322">
    <property type="entry name" value="Probable disease resistance protein At1g63360"/>
    <property type="match status" value="1"/>
</dbReference>
<evidence type="ECO:0000256" key="3">
    <source>
        <dbReference type="ARBA" id="ARBA00022737"/>
    </source>
</evidence>
<dbReference type="GO" id="GO:0043531">
    <property type="term" value="F:ADP binding"/>
    <property type="evidence" value="ECO:0007669"/>
    <property type="project" value="InterPro"/>
</dbReference>
<dbReference type="OrthoDB" id="2021138at2759"/>
<dbReference type="GO" id="GO:0005524">
    <property type="term" value="F:ATP binding"/>
    <property type="evidence" value="ECO:0007669"/>
    <property type="project" value="UniProtKB-KW"/>
</dbReference>
<keyword evidence="5" id="KW-0547">Nucleotide-binding</keyword>
<keyword evidence="8" id="KW-1185">Reference proteome</keyword>
<dbReference type="PRINTS" id="PR00364">
    <property type="entry name" value="DISEASERSIST"/>
</dbReference>
<dbReference type="GO" id="GO:0002758">
    <property type="term" value="P:innate immune response-activating signaling pathway"/>
    <property type="evidence" value="ECO:0007669"/>
    <property type="project" value="UniProtKB-ARBA"/>
</dbReference>
<dbReference type="InterPro" id="IPR032675">
    <property type="entry name" value="LRR_dom_sf"/>
</dbReference>
<evidence type="ECO:0000256" key="5">
    <source>
        <dbReference type="ARBA" id="ARBA00022840"/>
    </source>
</evidence>
<dbReference type="Proteomes" id="UP000663760">
    <property type="component" value="Chromosome 16"/>
</dbReference>
<dbReference type="InterPro" id="IPR002182">
    <property type="entry name" value="NB-ARC"/>
</dbReference>
<dbReference type="EMBL" id="LR746279">
    <property type="protein sequence ID" value="CAA7409775.1"/>
    <property type="molecule type" value="Genomic_DNA"/>
</dbReference>
<gene>
    <name evidence="7" type="ORF">SI8410_16020453</name>
</gene>
<name>A0A7I8LKI2_SPIIN</name>
<dbReference type="Pfam" id="PF00931">
    <property type="entry name" value="NB-ARC"/>
    <property type="match status" value="1"/>
</dbReference>
<feature type="domain" description="NB-ARC" evidence="6">
    <location>
        <begin position="20"/>
        <end position="163"/>
    </location>
</feature>
<dbReference type="Gene3D" id="1.10.10.10">
    <property type="entry name" value="Winged helix-like DNA-binding domain superfamily/Winged helix DNA-binding domain"/>
    <property type="match status" value="1"/>
</dbReference>
<dbReference type="InterPro" id="IPR042197">
    <property type="entry name" value="Apaf_helical"/>
</dbReference>